<organism evidence="1 2">
    <name type="scientific">Diplogelasinospora grovesii</name>
    <dbReference type="NCBI Taxonomy" id="303347"/>
    <lineage>
        <taxon>Eukaryota</taxon>
        <taxon>Fungi</taxon>
        <taxon>Dikarya</taxon>
        <taxon>Ascomycota</taxon>
        <taxon>Pezizomycotina</taxon>
        <taxon>Sordariomycetes</taxon>
        <taxon>Sordariomycetidae</taxon>
        <taxon>Sordariales</taxon>
        <taxon>Diplogelasinosporaceae</taxon>
        <taxon>Diplogelasinospora</taxon>
    </lineage>
</organism>
<dbReference type="PANTHER" id="PTHR33488">
    <property type="entry name" value="ZGC:162509"/>
    <property type="match status" value="1"/>
</dbReference>
<dbReference type="Proteomes" id="UP001303473">
    <property type="component" value="Unassembled WGS sequence"/>
</dbReference>
<dbReference type="PROSITE" id="PS51257">
    <property type="entry name" value="PROKAR_LIPOPROTEIN"/>
    <property type="match status" value="1"/>
</dbReference>
<accession>A0AAN6S3A3</accession>
<protein>
    <submittedName>
        <fullName evidence="1">Uncharacterized protein</fullName>
    </submittedName>
</protein>
<gene>
    <name evidence="1" type="ORF">QBC46DRAFT_343144</name>
</gene>
<proteinExistence type="predicted"/>
<name>A0AAN6S3A3_9PEZI</name>
<evidence type="ECO:0000313" key="2">
    <source>
        <dbReference type="Proteomes" id="UP001303473"/>
    </source>
</evidence>
<comment type="caution">
    <text evidence="1">The sequence shown here is derived from an EMBL/GenBank/DDBJ whole genome shotgun (WGS) entry which is preliminary data.</text>
</comment>
<dbReference type="PANTHER" id="PTHR33488:SF2">
    <property type="entry name" value="EARLY ENDOSOME ANTIGEN 1-LIKE"/>
    <property type="match status" value="1"/>
</dbReference>
<dbReference type="EMBL" id="MU853821">
    <property type="protein sequence ID" value="KAK3938885.1"/>
    <property type="molecule type" value="Genomic_DNA"/>
</dbReference>
<keyword evidence="2" id="KW-1185">Reference proteome</keyword>
<reference evidence="2" key="1">
    <citation type="journal article" date="2023" name="Mol. Phylogenet. Evol.">
        <title>Genome-scale phylogeny and comparative genomics of the fungal order Sordariales.</title>
        <authorList>
            <person name="Hensen N."/>
            <person name="Bonometti L."/>
            <person name="Westerberg I."/>
            <person name="Brannstrom I.O."/>
            <person name="Guillou S."/>
            <person name="Cros-Aarteil S."/>
            <person name="Calhoun S."/>
            <person name="Haridas S."/>
            <person name="Kuo A."/>
            <person name="Mondo S."/>
            <person name="Pangilinan J."/>
            <person name="Riley R."/>
            <person name="LaButti K."/>
            <person name="Andreopoulos B."/>
            <person name="Lipzen A."/>
            <person name="Chen C."/>
            <person name="Yan M."/>
            <person name="Daum C."/>
            <person name="Ng V."/>
            <person name="Clum A."/>
            <person name="Steindorff A."/>
            <person name="Ohm R.A."/>
            <person name="Martin F."/>
            <person name="Silar P."/>
            <person name="Natvig D.O."/>
            <person name="Lalanne C."/>
            <person name="Gautier V."/>
            <person name="Ament-Velasquez S.L."/>
            <person name="Kruys A."/>
            <person name="Hutchinson M.I."/>
            <person name="Powell A.J."/>
            <person name="Barry K."/>
            <person name="Miller A.N."/>
            <person name="Grigoriev I.V."/>
            <person name="Debuchy R."/>
            <person name="Gladieux P."/>
            <person name="Hiltunen Thoren M."/>
            <person name="Johannesson H."/>
        </authorList>
    </citation>
    <scope>NUCLEOTIDE SEQUENCE [LARGE SCALE GENOMIC DNA]</scope>
    <source>
        <strain evidence="2">CBS 340.73</strain>
    </source>
</reference>
<dbReference type="AlphaFoldDB" id="A0AAN6S3A3"/>
<evidence type="ECO:0000313" key="1">
    <source>
        <dbReference type="EMBL" id="KAK3938885.1"/>
    </source>
</evidence>
<sequence>MKSSLIFQYNWEELLQSAPTAISCMGACFVASSSEKATVTLTPPEKGFQYLRYTSV</sequence>